<dbReference type="InterPro" id="IPR022643">
    <property type="entry name" value="De-COase2_C"/>
</dbReference>
<dbReference type="Gene3D" id="3.20.20.10">
    <property type="entry name" value="Alanine racemase"/>
    <property type="match status" value="1"/>
</dbReference>
<evidence type="ECO:0000256" key="1">
    <source>
        <dbReference type="ARBA" id="ARBA00001933"/>
    </source>
</evidence>
<dbReference type="PROSITE" id="PS00878">
    <property type="entry name" value="ODR_DC_2_1"/>
    <property type="match status" value="1"/>
</dbReference>
<name>A0AAW8HVW2_PLUGE</name>
<dbReference type="Pfam" id="PF00278">
    <property type="entry name" value="Orn_DAP_Arg_deC"/>
    <property type="match status" value="1"/>
</dbReference>
<dbReference type="InterPro" id="IPR022657">
    <property type="entry name" value="De-COase2_CS"/>
</dbReference>
<dbReference type="SUPFAM" id="SSF50621">
    <property type="entry name" value="Alanine racemase C-terminal domain-like"/>
    <property type="match status" value="1"/>
</dbReference>
<dbReference type="EC" id="4.1.1.20" evidence="10 11"/>
<feature type="binding site" evidence="11">
    <location>
        <position position="378"/>
    </location>
    <ligand>
        <name>pyridoxal 5'-phosphate</name>
        <dbReference type="ChEBI" id="CHEBI:597326"/>
    </ligand>
</feature>
<comment type="similarity">
    <text evidence="11">Belongs to the Orn/Lys/Arg decarboxylase class-II family. LysA subfamily.</text>
</comment>
<sequence>MPRPLDSTDTDLNAANLLRLPAEFGCPVWVYDAQIIRQQIAKLAQFEVVRFAQKACSNIHILRLMREQGVKVDSVSLGEIERALAAGYDPLNHPDDIVFTADLIDDATIARVKELNIAVNAGSVDMLAQLGAVSPGHRVWLRVNPGFGHGHSQKTNTGGENSKHGIWHSDLPAALAVMQRYGQRLVGIHMHIGSGVDYGHLEQVCGAMVRQVVEFGQDLEAISAGGGLSIPYRYGEEAINTDHYYGLWNAAREQVAKHLGHPVKLEIEPGRFLVAESGVLVAQVRSVKAMGSRRFVLIDAGFNDLMRPAMYGSYHHISALAGDGRDLDGEPAVECVVAGPLCESGDVFTQLEGGTVETRTLPPVVPGDYLVLHDTGAYGASMSSNYNSRPLLPEVLFDGGKARLIRRRQTIQELLSLELF</sequence>
<evidence type="ECO:0000313" key="17">
    <source>
        <dbReference type="Proteomes" id="UP001236270"/>
    </source>
</evidence>
<feature type="binding site" evidence="11">
    <location>
        <position position="378"/>
    </location>
    <ligand>
        <name>substrate</name>
    </ligand>
</feature>
<evidence type="ECO:0000256" key="11">
    <source>
        <dbReference type="HAMAP-Rule" id="MF_02120"/>
    </source>
</evidence>
<feature type="domain" description="Orn/DAP/Arg decarboxylase 2 N-terminal" evidence="15">
    <location>
        <begin position="34"/>
        <end position="275"/>
    </location>
</feature>
<feature type="binding site" evidence="11">
    <location>
        <position position="227"/>
    </location>
    <ligand>
        <name>pyridoxal 5'-phosphate</name>
        <dbReference type="ChEBI" id="CHEBI:597326"/>
    </ligand>
</feature>
<comment type="catalytic activity">
    <reaction evidence="7 11 13">
        <text>meso-2,6-diaminopimelate + H(+) = L-lysine + CO2</text>
        <dbReference type="Rhea" id="RHEA:15101"/>
        <dbReference type="ChEBI" id="CHEBI:15378"/>
        <dbReference type="ChEBI" id="CHEBI:16526"/>
        <dbReference type="ChEBI" id="CHEBI:32551"/>
        <dbReference type="ChEBI" id="CHEBI:57791"/>
        <dbReference type="EC" id="4.1.1.20"/>
    </reaction>
</comment>
<dbReference type="NCBIfam" id="TIGR01048">
    <property type="entry name" value="lysA"/>
    <property type="match status" value="1"/>
</dbReference>
<dbReference type="GeneID" id="61386579"/>
<evidence type="ECO:0000256" key="9">
    <source>
        <dbReference type="ARBA" id="ARBA00060643"/>
    </source>
</evidence>
<comment type="subunit">
    <text evidence="11">Homodimer.</text>
</comment>
<dbReference type="RefSeq" id="WP_048253411.1">
    <property type="nucleotide sequence ID" value="NZ_CBCSIS010000006.1"/>
</dbReference>
<dbReference type="GO" id="GO:0030170">
    <property type="term" value="F:pyridoxal phosphate binding"/>
    <property type="evidence" value="ECO:0007669"/>
    <property type="project" value="UniProtKB-UniRule"/>
</dbReference>
<dbReference type="EMBL" id="JAVDNV010000021">
    <property type="protein sequence ID" value="MDQ2311883.1"/>
    <property type="molecule type" value="Genomic_DNA"/>
</dbReference>
<dbReference type="InterPro" id="IPR022644">
    <property type="entry name" value="De-COase2_N"/>
</dbReference>
<protein>
    <recommendedName>
        <fullName evidence="10 11">Diaminopimelate decarboxylase</fullName>
        <shortName evidence="11">DAP decarboxylase</shortName>
        <shortName evidence="11">DAPDC</shortName>
        <ecNumber evidence="10 11">4.1.1.20</ecNumber>
    </recommendedName>
</protein>
<feature type="modified residue" description="N6-(pyridoxal phosphate)lysine" evidence="11 12">
    <location>
        <position position="54"/>
    </location>
</feature>
<dbReference type="AlphaFoldDB" id="A0AAW8HVW2"/>
<dbReference type="GO" id="GO:0009089">
    <property type="term" value="P:lysine biosynthetic process via diaminopimelate"/>
    <property type="evidence" value="ECO:0007669"/>
    <property type="project" value="UniProtKB-UniRule"/>
</dbReference>
<dbReference type="GO" id="GO:0008836">
    <property type="term" value="F:diaminopimelate decarboxylase activity"/>
    <property type="evidence" value="ECO:0007669"/>
    <property type="project" value="UniProtKB-UniRule"/>
</dbReference>
<keyword evidence="6 11" id="KW-0456">Lyase</keyword>
<feature type="binding site" evidence="11">
    <location>
        <position position="311"/>
    </location>
    <ligand>
        <name>substrate</name>
    </ligand>
</feature>
<keyword evidence="5 11" id="KW-0457">Lysine biosynthesis</keyword>
<feature type="binding site" evidence="11">
    <location>
        <position position="343"/>
    </location>
    <ligand>
        <name>substrate</name>
    </ligand>
</feature>
<evidence type="ECO:0000256" key="5">
    <source>
        <dbReference type="ARBA" id="ARBA00023154"/>
    </source>
</evidence>
<dbReference type="Proteomes" id="UP001236270">
    <property type="component" value="Unassembled WGS sequence"/>
</dbReference>
<dbReference type="PANTHER" id="PTHR43727:SF2">
    <property type="entry name" value="GROUP IV DECARBOXYLASE"/>
    <property type="match status" value="1"/>
</dbReference>
<dbReference type="FunFam" id="3.20.20.10:FF:000009">
    <property type="entry name" value="Diaminopimelate decarboxylase"/>
    <property type="match status" value="1"/>
</dbReference>
<comment type="pathway">
    <text evidence="9 11 13">Amino-acid biosynthesis; L-lysine biosynthesis via DAP pathway; L-lysine from DL-2,6-diaminopimelate: step 1/1.</text>
</comment>
<gene>
    <name evidence="11 16" type="primary">lysA</name>
    <name evidence="16" type="ORF">RBJ30_22715</name>
</gene>
<keyword evidence="2 11" id="KW-0028">Amino-acid biosynthesis</keyword>
<evidence type="ECO:0000256" key="6">
    <source>
        <dbReference type="ARBA" id="ARBA00023239"/>
    </source>
</evidence>
<dbReference type="PANTHER" id="PTHR43727">
    <property type="entry name" value="DIAMINOPIMELATE DECARBOXYLASE"/>
    <property type="match status" value="1"/>
</dbReference>
<keyword evidence="3 11" id="KW-0210">Decarboxylase</keyword>
<dbReference type="InterPro" id="IPR002986">
    <property type="entry name" value="DAP_deCOOHase_LysA"/>
</dbReference>
<proteinExistence type="inferred from homology"/>
<organism evidence="16 17">
    <name type="scientific">Pluralibacter gergoviae</name>
    <name type="common">Enterobacter gergoviae</name>
    <dbReference type="NCBI Taxonomy" id="61647"/>
    <lineage>
        <taxon>Bacteria</taxon>
        <taxon>Pseudomonadati</taxon>
        <taxon>Pseudomonadota</taxon>
        <taxon>Gammaproteobacteria</taxon>
        <taxon>Enterobacterales</taxon>
        <taxon>Enterobacteriaceae</taxon>
        <taxon>Pluralibacter</taxon>
    </lineage>
</organism>
<dbReference type="HAMAP" id="MF_02120">
    <property type="entry name" value="LysA"/>
    <property type="match status" value="1"/>
</dbReference>
<dbReference type="InterPro" id="IPR029066">
    <property type="entry name" value="PLP-binding_barrel"/>
</dbReference>
<dbReference type="PROSITE" id="PS00879">
    <property type="entry name" value="ODR_DC_2_2"/>
    <property type="match status" value="1"/>
</dbReference>
<evidence type="ECO:0000256" key="4">
    <source>
        <dbReference type="ARBA" id="ARBA00022898"/>
    </source>
</evidence>
<dbReference type="SUPFAM" id="SSF51419">
    <property type="entry name" value="PLP-binding barrel"/>
    <property type="match status" value="1"/>
</dbReference>
<evidence type="ECO:0000256" key="3">
    <source>
        <dbReference type="ARBA" id="ARBA00022793"/>
    </source>
</evidence>
<dbReference type="FunFam" id="2.40.37.10:FF:000007">
    <property type="entry name" value="Diaminopimelate decarboxylase"/>
    <property type="match status" value="1"/>
</dbReference>
<comment type="function">
    <text evidence="8">Specifically catalyzes the decarboxylation of meso-diaminopimelate (meso-DAP) to L-lysine. Is not active against the DD- or LL-isomers of diaminopimelate.</text>
</comment>
<feature type="domain" description="Orn/DAP/Arg decarboxylase 2 C-terminal" evidence="14">
    <location>
        <begin position="30"/>
        <end position="376"/>
    </location>
</feature>
<feature type="active site" description="Proton donor" evidence="12">
    <location>
        <position position="342"/>
    </location>
</feature>
<reference evidence="16" key="1">
    <citation type="submission" date="2023-08" db="EMBL/GenBank/DDBJ databases">
        <title>WGS of pathogenic bacterial species, Los Angeles County Public Health Laboratories.</title>
        <authorList>
            <person name="Garrigues J.M."/>
            <person name="Green N.M."/>
        </authorList>
    </citation>
    <scope>NUCLEOTIDE SEQUENCE</scope>
    <source>
        <strain evidence="16">LACPHL-BACT-2023-00068</strain>
    </source>
</reference>
<comment type="cofactor">
    <cofactor evidence="1 11 12 13">
        <name>pyridoxal 5'-phosphate</name>
        <dbReference type="ChEBI" id="CHEBI:597326"/>
    </cofactor>
</comment>
<comment type="caution">
    <text evidence="16">The sequence shown here is derived from an EMBL/GenBank/DDBJ whole genome shotgun (WGS) entry which is preliminary data.</text>
</comment>
<dbReference type="Gene3D" id="2.40.37.10">
    <property type="entry name" value="Lyase, Ornithine Decarboxylase, Chain A, domain 1"/>
    <property type="match status" value="1"/>
</dbReference>
<evidence type="ECO:0000256" key="8">
    <source>
        <dbReference type="ARBA" id="ARBA00053107"/>
    </source>
</evidence>
<dbReference type="InterPro" id="IPR022653">
    <property type="entry name" value="De-COase2_pyr-phos_BS"/>
</dbReference>
<evidence type="ECO:0000256" key="7">
    <source>
        <dbReference type="ARBA" id="ARBA00050464"/>
    </source>
</evidence>
<feature type="binding site" evidence="11">
    <location>
        <begin position="268"/>
        <end position="271"/>
    </location>
    <ligand>
        <name>pyridoxal 5'-phosphate</name>
        <dbReference type="ChEBI" id="CHEBI:597326"/>
    </ligand>
</feature>
<dbReference type="PRINTS" id="PR01181">
    <property type="entry name" value="DAPDCRBXLASE"/>
</dbReference>
<dbReference type="CDD" id="cd06828">
    <property type="entry name" value="PLPDE_III_DapDC"/>
    <property type="match status" value="1"/>
</dbReference>
<dbReference type="PRINTS" id="PR01179">
    <property type="entry name" value="ODADCRBXLASE"/>
</dbReference>
<feature type="binding site" evidence="11">
    <location>
        <position position="271"/>
    </location>
    <ligand>
        <name>substrate</name>
    </ligand>
</feature>
<evidence type="ECO:0000313" key="16">
    <source>
        <dbReference type="EMBL" id="MDQ2311883.1"/>
    </source>
</evidence>
<evidence type="ECO:0000259" key="15">
    <source>
        <dbReference type="Pfam" id="PF02784"/>
    </source>
</evidence>
<accession>A0AAW8HVW2</accession>
<evidence type="ECO:0000256" key="13">
    <source>
        <dbReference type="RuleBase" id="RU003738"/>
    </source>
</evidence>
<evidence type="ECO:0000256" key="2">
    <source>
        <dbReference type="ARBA" id="ARBA00022605"/>
    </source>
</evidence>
<dbReference type="Pfam" id="PF02784">
    <property type="entry name" value="Orn_Arg_deC_N"/>
    <property type="match status" value="1"/>
</dbReference>
<evidence type="ECO:0000259" key="14">
    <source>
        <dbReference type="Pfam" id="PF00278"/>
    </source>
</evidence>
<evidence type="ECO:0000256" key="10">
    <source>
        <dbReference type="ARBA" id="ARBA00066427"/>
    </source>
</evidence>
<dbReference type="InterPro" id="IPR009006">
    <property type="entry name" value="Ala_racemase/Decarboxylase_C"/>
</dbReference>
<dbReference type="InterPro" id="IPR000183">
    <property type="entry name" value="Orn/DAP/Arg_de-COase"/>
</dbReference>
<keyword evidence="4 11" id="KW-0663">Pyridoxal phosphate</keyword>
<feature type="binding site" evidence="11">
    <location>
        <position position="307"/>
    </location>
    <ligand>
        <name>substrate</name>
    </ligand>
</feature>
<evidence type="ECO:0000256" key="12">
    <source>
        <dbReference type="PIRSR" id="PIRSR600183-50"/>
    </source>
</evidence>